<protein>
    <submittedName>
        <fullName evidence="2">GNAT superfamily N-acetyltransferase</fullName>
    </submittedName>
</protein>
<dbReference type="InterPro" id="IPR000182">
    <property type="entry name" value="GNAT_dom"/>
</dbReference>
<dbReference type="CDD" id="cd04301">
    <property type="entry name" value="NAT_SF"/>
    <property type="match status" value="1"/>
</dbReference>
<name>A0ABS4K8Z4_9CLOT</name>
<accession>A0ABS4K8Z4</accession>
<dbReference type="Pfam" id="PF13673">
    <property type="entry name" value="Acetyltransf_10"/>
    <property type="match status" value="1"/>
</dbReference>
<feature type="domain" description="N-acetyltransferase" evidence="1">
    <location>
        <begin position="8"/>
        <end position="164"/>
    </location>
</feature>
<comment type="caution">
    <text evidence="2">The sequence shown here is derived from an EMBL/GenBank/DDBJ whole genome shotgun (WGS) entry which is preliminary data.</text>
</comment>
<dbReference type="InterPro" id="IPR016181">
    <property type="entry name" value="Acyl_CoA_acyltransferase"/>
</dbReference>
<dbReference type="Proteomes" id="UP001519308">
    <property type="component" value="Unassembled WGS sequence"/>
</dbReference>
<dbReference type="Gene3D" id="3.40.630.30">
    <property type="match status" value="1"/>
</dbReference>
<evidence type="ECO:0000313" key="2">
    <source>
        <dbReference type="EMBL" id="MBP2024245.1"/>
    </source>
</evidence>
<keyword evidence="3" id="KW-1185">Reference proteome</keyword>
<dbReference type="RefSeq" id="WP_021281933.1">
    <property type="nucleotide sequence ID" value="NZ_JAGGLL010000056.1"/>
</dbReference>
<dbReference type="SUPFAM" id="SSF55729">
    <property type="entry name" value="Acyl-CoA N-acyltransferases (Nat)"/>
    <property type="match status" value="1"/>
</dbReference>
<evidence type="ECO:0000259" key="1">
    <source>
        <dbReference type="PROSITE" id="PS51186"/>
    </source>
</evidence>
<sequence length="164" mass="19058">MIFQSKDFYVSLVENKDIQEVLEMYNSNEKFLINHMDKNKVTNEWLVQELKSMKDIGFHSYKLVESNTERIIGIVDLRIGKEAYLSLLMIHGDFQGKGLGNIIFKGIEKYIKSLKSKSIRIDVVTNYDNSVLKFWINNGFTKIKDVELNWTGKVLPAVAMKKFL</sequence>
<proteinExistence type="predicted"/>
<reference evidence="2 3" key="1">
    <citation type="submission" date="2021-03" db="EMBL/GenBank/DDBJ databases">
        <title>Genomic Encyclopedia of Type Strains, Phase IV (KMG-IV): sequencing the most valuable type-strain genomes for metagenomic binning, comparative biology and taxonomic classification.</title>
        <authorList>
            <person name="Goeker M."/>
        </authorList>
    </citation>
    <scope>NUCLEOTIDE SEQUENCE [LARGE SCALE GENOMIC DNA]</scope>
    <source>
        <strain evidence="2 3">DSM 28650</strain>
    </source>
</reference>
<gene>
    <name evidence="2" type="ORF">J2Z44_004103</name>
</gene>
<organism evidence="2 3">
    <name type="scientific">Clostridium punense</name>
    <dbReference type="NCBI Taxonomy" id="1054297"/>
    <lineage>
        <taxon>Bacteria</taxon>
        <taxon>Bacillati</taxon>
        <taxon>Bacillota</taxon>
        <taxon>Clostridia</taxon>
        <taxon>Eubacteriales</taxon>
        <taxon>Clostridiaceae</taxon>
        <taxon>Clostridium</taxon>
    </lineage>
</organism>
<dbReference type="PROSITE" id="PS51186">
    <property type="entry name" value="GNAT"/>
    <property type="match status" value="1"/>
</dbReference>
<evidence type="ECO:0000313" key="3">
    <source>
        <dbReference type="Proteomes" id="UP001519308"/>
    </source>
</evidence>
<dbReference type="EMBL" id="JAGGLL010000056">
    <property type="protein sequence ID" value="MBP2024245.1"/>
    <property type="molecule type" value="Genomic_DNA"/>
</dbReference>